<proteinExistence type="predicted"/>
<keyword evidence="4" id="KW-0808">Transferase</keyword>
<comment type="caution">
    <text evidence="4">The sequence shown here is derived from an EMBL/GenBank/DDBJ whole genome shotgun (WGS) entry which is preliminary data.</text>
</comment>
<dbReference type="PANTHER" id="PTHR32114">
    <property type="entry name" value="ABC TRANSPORTER ABCH.3"/>
    <property type="match status" value="1"/>
</dbReference>
<reference evidence="4 5" key="1">
    <citation type="submission" date="2014-06" db="EMBL/GenBank/DDBJ databases">
        <authorList>
            <person name="Ngugi D.K."/>
            <person name="Blom J."/>
            <person name="Alam I."/>
            <person name="Rashid M."/>
            <person name="Baalawi W."/>
            <person name="Zhang G."/>
            <person name="Hikmawan T."/>
            <person name="Guan Y."/>
            <person name="Antunes A."/>
            <person name="Siam R."/>
            <person name="El-Dorry H."/>
            <person name="Bajic V."/>
            <person name="Stingl U."/>
        </authorList>
    </citation>
    <scope>NUCLEOTIDE SEQUENCE [LARGE SCALE GENOMIC DNA]</scope>
    <source>
        <strain evidence="4">SCGC AAA799-D11</strain>
    </source>
</reference>
<dbReference type="AlphaFoldDB" id="A0A087RQA2"/>
<dbReference type="Pfam" id="PF13175">
    <property type="entry name" value="AAA_15"/>
    <property type="match status" value="1"/>
</dbReference>
<dbReference type="SUPFAM" id="SSF75712">
    <property type="entry name" value="Rad50 coiled-coil Zn hook"/>
    <property type="match status" value="1"/>
</dbReference>
<organism evidence="4 5">
    <name type="scientific">Marine Group I thaumarchaeote SCGC AAA799-D11</name>
    <dbReference type="NCBI Taxonomy" id="1502291"/>
    <lineage>
        <taxon>Archaea</taxon>
        <taxon>Nitrososphaerota</taxon>
        <taxon>Marine Group I</taxon>
    </lineage>
</organism>
<gene>
    <name evidence="4" type="primary">rad50</name>
    <name evidence="4" type="ORF">AAA799D11_01098</name>
</gene>
<protein>
    <submittedName>
        <fullName evidence="4">DNA double-strand break repair Rad50 ATPase protein</fullName>
        <ecNumber evidence="4">2.7.11.-</ecNumber>
    </submittedName>
</protein>
<dbReference type="InterPro" id="IPR027417">
    <property type="entry name" value="P-loop_NTPase"/>
</dbReference>
<dbReference type="GO" id="GO:0006302">
    <property type="term" value="P:double-strand break repair"/>
    <property type="evidence" value="ECO:0007669"/>
    <property type="project" value="InterPro"/>
</dbReference>
<dbReference type="STRING" id="1502291.AAA799D11_01098"/>
<feature type="coiled-coil region" evidence="2">
    <location>
        <begin position="197"/>
        <end position="328"/>
    </location>
</feature>
<keyword evidence="1 2" id="KW-0175">Coiled coil</keyword>
<evidence type="ECO:0000313" key="4">
    <source>
        <dbReference type="EMBL" id="KFM15656.1"/>
    </source>
</evidence>
<dbReference type="PATRIC" id="fig|1502291.3.peg.981"/>
<dbReference type="GO" id="GO:0016887">
    <property type="term" value="F:ATP hydrolysis activity"/>
    <property type="evidence" value="ECO:0007669"/>
    <property type="project" value="InterPro"/>
</dbReference>
<accession>A0A087RQA2</accession>
<keyword evidence="5" id="KW-1185">Reference proteome</keyword>
<dbReference type="InterPro" id="IPR041685">
    <property type="entry name" value="AAA_GajA/Old/RecF-like"/>
</dbReference>
<evidence type="ECO:0000313" key="5">
    <source>
        <dbReference type="Proteomes" id="UP000029386"/>
    </source>
</evidence>
<evidence type="ECO:0000256" key="2">
    <source>
        <dbReference type="SAM" id="Coils"/>
    </source>
</evidence>
<feature type="coiled-coil region" evidence="2">
    <location>
        <begin position="358"/>
        <end position="399"/>
    </location>
</feature>
<dbReference type="EMBL" id="JOSY01000048">
    <property type="protein sequence ID" value="KFM15656.1"/>
    <property type="molecule type" value="Genomic_DNA"/>
</dbReference>
<dbReference type="Proteomes" id="UP000029386">
    <property type="component" value="Unassembled WGS sequence"/>
</dbReference>
<evidence type="ECO:0000259" key="3">
    <source>
        <dbReference type="Pfam" id="PF13175"/>
    </source>
</evidence>
<sequence>MITSIELGDFLAHSDTRLEFDNGVTVFVGHNGAGKSSIIDGITFALFGQHTRKSNKGLIKRGANQGYSKVNFSVNGKSFEAVRKIDSKGTLSAKFTEIIGDEKVEIAAGERKQFGESMTQEVEKAIGLDFEKLKVASIVQQGELNAIINAKPKEFKELLNAIIGIDKLDVASESMKTVNKEFRENIRSKIGYDDTHIDILSRELERYQNEIKESEPQKIQLQDKQKQLQDEVEGLRKKVETEAPKIEKLNQLEARKRELIEYAKEAIHEIQQEISENERKIRDCEGCFEHASLKEDLESKIQRVEQAVEDTLKKIQEMKSQTASLREKQSLAAKLQLKDNKCPVCDSDVEKLNPLFQEEHLKQELESLQEQIVLKEKEHQMYNQKRKEFSEKLQSARDAEATLRAHSISSKEELDKIQEKIKIKKENIQKIPSTNNSNLVEISQIDSHAKTIFENISELESETSGFDEQEFLNLKKSVNEKQMDLSSLDQQIGAILEKISKGIEQTKIIENAISELKVVKEYVTNLDEIQNNVFSRDGPVATSLRSWALNAISAKASEYLALLNTKIQRIQLTEKARDISIICNSKSEELDLESLSGGEKVSVALSLRLGMANLLGASNLNLMILDEPTTHLDAERKKSLVGVLSQLSNISNSETPMQFIIITHDAEIFEDSTVEQIYKFESLEQGSKVTLLN</sequence>
<dbReference type="EC" id="2.7.11.-" evidence="4"/>
<dbReference type="PANTHER" id="PTHR32114:SF2">
    <property type="entry name" value="ABC TRANSPORTER ABCH.3"/>
    <property type="match status" value="1"/>
</dbReference>
<feature type="domain" description="Endonuclease GajA/Old nuclease/RecF-like AAA" evidence="3">
    <location>
        <begin position="1"/>
        <end position="347"/>
    </location>
</feature>
<name>A0A087RQA2_9ARCH</name>
<dbReference type="GO" id="GO:0016740">
    <property type="term" value="F:transferase activity"/>
    <property type="evidence" value="ECO:0007669"/>
    <property type="project" value="UniProtKB-KW"/>
</dbReference>
<dbReference type="SUPFAM" id="SSF52540">
    <property type="entry name" value="P-loop containing nucleoside triphosphate hydrolases"/>
    <property type="match status" value="1"/>
</dbReference>
<evidence type="ECO:0000256" key="1">
    <source>
        <dbReference type="ARBA" id="ARBA00023054"/>
    </source>
</evidence>
<dbReference type="Gene3D" id="3.40.50.300">
    <property type="entry name" value="P-loop containing nucleotide triphosphate hydrolases"/>
    <property type="match status" value="2"/>
</dbReference>